<accession>A0A4S4APP6</accession>
<dbReference type="PROSITE" id="PS51257">
    <property type="entry name" value="PROKAR_LIPOPROTEIN"/>
    <property type="match status" value="1"/>
</dbReference>
<protein>
    <submittedName>
        <fullName evidence="7">Amino acid ABC transporter substrate-binding protein</fullName>
    </submittedName>
</protein>
<feature type="domain" description="Leucine-binding protein" evidence="6">
    <location>
        <begin position="34"/>
        <end position="370"/>
    </location>
</feature>
<keyword evidence="4" id="KW-0029">Amino-acid transport</keyword>
<dbReference type="EMBL" id="SSOD01000006">
    <property type="protein sequence ID" value="THF61648.1"/>
    <property type="molecule type" value="Genomic_DNA"/>
</dbReference>
<organism evidence="7 8">
    <name type="scientific">Pseudothauera rhizosphaerae</name>
    <dbReference type="NCBI Taxonomy" id="2565932"/>
    <lineage>
        <taxon>Bacteria</taxon>
        <taxon>Pseudomonadati</taxon>
        <taxon>Pseudomonadota</taxon>
        <taxon>Betaproteobacteria</taxon>
        <taxon>Rhodocyclales</taxon>
        <taxon>Zoogloeaceae</taxon>
        <taxon>Pseudothauera</taxon>
    </lineage>
</organism>
<evidence type="ECO:0000256" key="4">
    <source>
        <dbReference type="ARBA" id="ARBA00022970"/>
    </source>
</evidence>
<dbReference type="PRINTS" id="PR00337">
    <property type="entry name" value="LEUILEVALBP"/>
</dbReference>
<keyword evidence="3 5" id="KW-0732">Signal</keyword>
<keyword evidence="8" id="KW-1185">Reference proteome</keyword>
<dbReference type="OrthoDB" id="9794826at2"/>
<evidence type="ECO:0000259" key="6">
    <source>
        <dbReference type="Pfam" id="PF13458"/>
    </source>
</evidence>
<name>A0A4S4APP6_9RHOO</name>
<evidence type="ECO:0000256" key="2">
    <source>
        <dbReference type="ARBA" id="ARBA00022448"/>
    </source>
</evidence>
<feature type="signal peptide" evidence="5">
    <location>
        <begin position="1"/>
        <end position="30"/>
    </location>
</feature>
<dbReference type="InterPro" id="IPR028082">
    <property type="entry name" value="Peripla_BP_I"/>
</dbReference>
<evidence type="ECO:0000256" key="3">
    <source>
        <dbReference type="ARBA" id="ARBA00022729"/>
    </source>
</evidence>
<dbReference type="InterPro" id="IPR000709">
    <property type="entry name" value="Leu_Ile_Val-bd"/>
</dbReference>
<dbReference type="Gene3D" id="3.40.50.2300">
    <property type="match status" value="2"/>
</dbReference>
<dbReference type="InterPro" id="IPR051010">
    <property type="entry name" value="BCAA_transport"/>
</dbReference>
<comment type="caution">
    <text evidence="7">The sequence shown here is derived from an EMBL/GenBank/DDBJ whole genome shotgun (WGS) entry which is preliminary data.</text>
</comment>
<reference evidence="7 8" key="1">
    <citation type="submission" date="2019-04" db="EMBL/GenBank/DDBJ databases">
        <title>Azoarcus rhizosphaerae sp. nov. isolated from rhizosphere of Ficus religiosa.</title>
        <authorList>
            <person name="Lin S.-Y."/>
            <person name="Hameed A."/>
            <person name="Hsu Y.-H."/>
            <person name="Young C.-C."/>
        </authorList>
    </citation>
    <scope>NUCLEOTIDE SEQUENCE [LARGE SCALE GENOMIC DNA]</scope>
    <source>
        <strain evidence="7 8">CC-YHH848</strain>
    </source>
</reference>
<dbReference type="AlphaFoldDB" id="A0A4S4APP6"/>
<dbReference type="PANTHER" id="PTHR30483:SF6">
    <property type="entry name" value="PERIPLASMIC BINDING PROTEIN OF ABC TRANSPORTER FOR NATURAL AMINO ACIDS"/>
    <property type="match status" value="1"/>
</dbReference>
<dbReference type="SUPFAM" id="SSF53822">
    <property type="entry name" value="Periplasmic binding protein-like I"/>
    <property type="match status" value="1"/>
</dbReference>
<evidence type="ECO:0000313" key="7">
    <source>
        <dbReference type="EMBL" id="THF61648.1"/>
    </source>
</evidence>
<feature type="chain" id="PRO_5020828491" evidence="5">
    <location>
        <begin position="31"/>
        <end position="381"/>
    </location>
</feature>
<sequence length="381" mass="39990">MPMPRPAAPEAYWRGRLAAACALLALAACAPPEPVRIGFVGGLSGRVADLGGEGKDGAQLAVERANRAGGVHGRPIELIVRDDAQDADTARQAMSELIAAGVQVVVGPMTSAMAEVLIPLADAAGVVLISPTVTGSRFSGRDDNFFRVISATTEYARAAADFLAREQGVRRAALIIDEGNLAYTADWAAQFRLALVAAGGAVVAQEGFSSAVDDSLLARVARLLEAGPDALVVVAGAVDAARVVQILRRQDGRVGALVADWAATERLVELGGRAVEGLFAPQYFDREDDTERFRAFRSAYEQRFGAAPGFASVAGYDAASVAIAALAEQGEGPLKARLLARGFDGVQQPVVFDRYGDASRPVRFTVVRDGRFVPYRPGGGR</sequence>
<gene>
    <name evidence="7" type="ORF">E6O51_09355</name>
</gene>
<dbReference type="Pfam" id="PF13458">
    <property type="entry name" value="Peripla_BP_6"/>
    <property type="match status" value="1"/>
</dbReference>
<evidence type="ECO:0000256" key="1">
    <source>
        <dbReference type="ARBA" id="ARBA00010062"/>
    </source>
</evidence>
<proteinExistence type="inferred from homology"/>
<dbReference type="PANTHER" id="PTHR30483">
    <property type="entry name" value="LEUCINE-SPECIFIC-BINDING PROTEIN"/>
    <property type="match status" value="1"/>
</dbReference>
<keyword evidence="2" id="KW-0813">Transport</keyword>
<comment type="similarity">
    <text evidence="1">Belongs to the leucine-binding protein family.</text>
</comment>
<evidence type="ECO:0000256" key="5">
    <source>
        <dbReference type="SAM" id="SignalP"/>
    </source>
</evidence>
<evidence type="ECO:0000313" key="8">
    <source>
        <dbReference type="Proteomes" id="UP000307956"/>
    </source>
</evidence>
<dbReference type="GO" id="GO:0006865">
    <property type="term" value="P:amino acid transport"/>
    <property type="evidence" value="ECO:0007669"/>
    <property type="project" value="UniProtKB-KW"/>
</dbReference>
<dbReference type="InterPro" id="IPR028081">
    <property type="entry name" value="Leu-bd"/>
</dbReference>
<dbReference type="Proteomes" id="UP000307956">
    <property type="component" value="Unassembled WGS sequence"/>
</dbReference>